<keyword evidence="2" id="KW-1133">Transmembrane helix</keyword>
<dbReference type="Gene3D" id="1.10.287.1490">
    <property type="match status" value="1"/>
</dbReference>
<organism evidence="3 4">
    <name type="scientific">Kibdelosporangium philippinense</name>
    <dbReference type="NCBI Taxonomy" id="211113"/>
    <lineage>
        <taxon>Bacteria</taxon>
        <taxon>Bacillati</taxon>
        <taxon>Actinomycetota</taxon>
        <taxon>Actinomycetes</taxon>
        <taxon>Pseudonocardiales</taxon>
        <taxon>Pseudonocardiaceae</taxon>
        <taxon>Kibdelosporangium</taxon>
    </lineage>
</organism>
<evidence type="ECO:0000313" key="4">
    <source>
        <dbReference type="Proteomes" id="UP001521150"/>
    </source>
</evidence>
<dbReference type="RefSeq" id="WP_233729465.1">
    <property type="nucleotide sequence ID" value="NZ_JAJVCN010000003.1"/>
</dbReference>
<evidence type="ECO:0008006" key="5">
    <source>
        <dbReference type="Google" id="ProtNLM"/>
    </source>
</evidence>
<keyword evidence="1" id="KW-0175">Coiled coil</keyword>
<evidence type="ECO:0000256" key="2">
    <source>
        <dbReference type="SAM" id="Phobius"/>
    </source>
</evidence>
<sequence length="400" mass="41439">MSGDWSGLGFDPAPGNLGSAQALVDQLTNTSKYLRETHDVLMSVKNQQDAWTGEASKAFGEKLGELPSHLDNAHTSLTKASGLLTEWKGKLDGYQKTAKDLEARAKQAKGKVASADQAYAQSRGNPDLGLAGKVFGTDAELQAAQGRYNAAKSQLDQASNDAEAARDALDDLIKQAKDLQDRHEDEAERIADLIETAGEDYSPDEGFFEAIGNWLERNAELIGQIADIAGVVSAIAGALAFIPVLAPIMAPIALVAGGIALLGHTGAMIGKGEYGMDDWVNVVGDFAGVIPGVGAAIKGVGLAADAAPILGKAGAVVTGADAMGQVASQPARLFQMASEGLMGGLPSAMADNVAKAMQSSINLTAQVPTVVEWATPGETEKDRKSAAGWLAGVANVFQVR</sequence>
<protein>
    <recommendedName>
        <fullName evidence="5">WXG100 family type VII secretion target</fullName>
    </recommendedName>
</protein>
<keyword evidence="2" id="KW-0472">Membrane</keyword>
<dbReference type="EMBL" id="JAJVCN010000003">
    <property type="protein sequence ID" value="MCE7007910.1"/>
    <property type="molecule type" value="Genomic_DNA"/>
</dbReference>
<evidence type="ECO:0000313" key="3">
    <source>
        <dbReference type="EMBL" id="MCE7007910.1"/>
    </source>
</evidence>
<reference evidence="3 4" key="1">
    <citation type="submission" date="2021-12" db="EMBL/GenBank/DDBJ databases">
        <title>Genome sequence of Kibdelosporangium philippinense ATCC 49844.</title>
        <authorList>
            <person name="Fedorov E.A."/>
            <person name="Omeragic M."/>
            <person name="Shalygina K.F."/>
            <person name="Maclea K.S."/>
        </authorList>
    </citation>
    <scope>NUCLEOTIDE SEQUENCE [LARGE SCALE GENOMIC DNA]</scope>
    <source>
        <strain evidence="3 4">ATCC 49844</strain>
    </source>
</reference>
<keyword evidence="2" id="KW-0812">Transmembrane</keyword>
<accession>A0ABS8ZJJ3</accession>
<dbReference type="Proteomes" id="UP001521150">
    <property type="component" value="Unassembled WGS sequence"/>
</dbReference>
<name>A0ABS8ZJJ3_9PSEU</name>
<keyword evidence="4" id="KW-1185">Reference proteome</keyword>
<evidence type="ECO:0000256" key="1">
    <source>
        <dbReference type="SAM" id="Coils"/>
    </source>
</evidence>
<proteinExistence type="predicted"/>
<feature type="coiled-coil region" evidence="1">
    <location>
        <begin position="84"/>
        <end position="196"/>
    </location>
</feature>
<gene>
    <name evidence="3" type="ORF">LWC34_34575</name>
</gene>
<feature type="transmembrane region" description="Helical" evidence="2">
    <location>
        <begin position="248"/>
        <end position="269"/>
    </location>
</feature>
<comment type="caution">
    <text evidence="3">The sequence shown here is derived from an EMBL/GenBank/DDBJ whole genome shotgun (WGS) entry which is preliminary data.</text>
</comment>